<keyword evidence="2" id="KW-0805">Transcription regulation</keyword>
<feature type="domain" description="Transcription factor NikR nickel binding C-terminal" evidence="6">
    <location>
        <begin position="110"/>
        <end position="162"/>
    </location>
</feature>
<sequence>MEENKEYKRFTISLPKRLYESFEKFRNKLGMSRSDAIRKAMHSFMISEEDIYPHTANVIGCITILMTHEHPDIKEENHVHDPSQMTNHDHDYASRSMYANIQQTDEILKIDIQHHFFDIIISTMHVHLEYEKCLEIVAVSGPYDRVKKLKEDLLKLKSVISIGFFMIEKEINSGS</sequence>
<name>A0A0F9PA16_9ZZZZ</name>
<dbReference type="InterPro" id="IPR010985">
    <property type="entry name" value="Ribbon_hlx_hlx"/>
</dbReference>
<protein>
    <recommendedName>
        <fullName evidence="8">Transcription factor NikR nickel binding C-terminal domain-containing protein</fullName>
    </recommendedName>
</protein>
<dbReference type="CDD" id="cd22231">
    <property type="entry name" value="RHH_NikR_HicB-like"/>
    <property type="match status" value="1"/>
</dbReference>
<evidence type="ECO:0000256" key="4">
    <source>
        <dbReference type="ARBA" id="ARBA00023163"/>
    </source>
</evidence>
<dbReference type="Gene3D" id="3.30.70.1150">
    <property type="entry name" value="ACT-like. Chain A, domain 2"/>
    <property type="match status" value="1"/>
</dbReference>
<evidence type="ECO:0000259" key="5">
    <source>
        <dbReference type="Pfam" id="PF01402"/>
    </source>
</evidence>
<accession>A0A0F9PA16</accession>
<dbReference type="GO" id="GO:0003677">
    <property type="term" value="F:DNA binding"/>
    <property type="evidence" value="ECO:0007669"/>
    <property type="project" value="UniProtKB-KW"/>
</dbReference>
<evidence type="ECO:0000256" key="1">
    <source>
        <dbReference type="ARBA" id="ARBA00008478"/>
    </source>
</evidence>
<dbReference type="Pfam" id="PF01402">
    <property type="entry name" value="RHH_1"/>
    <property type="match status" value="1"/>
</dbReference>
<evidence type="ECO:0008006" key="8">
    <source>
        <dbReference type="Google" id="ProtNLM"/>
    </source>
</evidence>
<keyword evidence="4" id="KW-0804">Transcription</keyword>
<dbReference type="InterPro" id="IPR050192">
    <property type="entry name" value="CopG/NikR_regulator"/>
</dbReference>
<comment type="caution">
    <text evidence="7">The sequence shown here is derived from an EMBL/GenBank/DDBJ whole genome shotgun (WGS) entry which is preliminary data.</text>
</comment>
<evidence type="ECO:0000313" key="7">
    <source>
        <dbReference type="EMBL" id="KKN28705.1"/>
    </source>
</evidence>
<keyword evidence="3" id="KW-0238">DNA-binding</keyword>
<evidence type="ECO:0000259" key="6">
    <source>
        <dbReference type="Pfam" id="PF08753"/>
    </source>
</evidence>
<evidence type="ECO:0000256" key="3">
    <source>
        <dbReference type="ARBA" id="ARBA00023125"/>
    </source>
</evidence>
<dbReference type="SUPFAM" id="SSF55021">
    <property type="entry name" value="ACT-like"/>
    <property type="match status" value="1"/>
</dbReference>
<dbReference type="InterPro" id="IPR014864">
    <property type="entry name" value="TF_NikR_Ni-bd_C"/>
</dbReference>
<feature type="domain" description="Ribbon-helix-helix protein CopG" evidence="5">
    <location>
        <begin position="8"/>
        <end position="40"/>
    </location>
</feature>
<dbReference type="InterPro" id="IPR045865">
    <property type="entry name" value="ACT-like_dom_sf"/>
</dbReference>
<dbReference type="InterPro" id="IPR013321">
    <property type="entry name" value="Arc_rbn_hlx_hlx"/>
</dbReference>
<dbReference type="EMBL" id="LAZR01002541">
    <property type="protein sequence ID" value="KKN28705.1"/>
    <property type="molecule type" value="Genomic_DNA"/>
</dbReference>
<comment type="similarity">
    <text evidence="1">Belongs to the transcriptional regulatory CopG/NikR family.</text>
</comment>
<dbReference type="PANTHER" id="PTHR34719">
    <property type="entry name" value="NICKEL-RESPONSIVE REGULATOR"/>
    <property type="match status" value="1"/>
</dbReference>
<dbReference type="InterPro" id="IPR027271">
    <property type="entry name" value="Acetolactate_synth/TF_NikR_C"/>
</dbReference>
<organism evidence="7">
    <name type="scientific">marine sediment metagenome</name>
    <dbReference type="NCBI Taxonomy" id="412755"/>
    <lineage>
        <taxon>unclassified sequences</taxon>
        <taxon>metagenomes</taxon>
        <taxon>ecological metagenomes</taxon>
    </lineage>
</organism>
<proteinExistence type="inferred from homology"/>
<dbReference type="GO" id="GO:0006355">
    <property type="term" value="P:regulation of DNA-templated transcription"/>
    <property type="evidence" value="ECO:0007669"/>
    <property type="project" value="InterPro"/>
</dbReference>
<dbReference type="InterPro" id="IPR002145">
    <property type="entry name" value="CopG"/>
</dbReference>
<dbReference type="AlphaFoldDB" id="A0A0F9PA16"/>
<gene>
    <name evidence="7" type="ORF">LCGC14_0851630</name>
</gene>
<dbReference type="Gene3D" id="1.10.1220.10">
    <property type="entry name" value="Met repressor-like"/>
    <property type="match status" value="1"/>
</dbReference>
<evidence type="ECO:0000256" key="2">
    <source>
        <dbReference type="ARBA" id="ARBA00023015"/>
    </source>
</evidence>
<dbReference type="Pfam" id="PF08753">
    <property type="entry name" value="NikR_C"/>
    <property type="match status" value="1"/>
</dbReference>
<dbReference type="PANTHER" id="PTHR34719:SF2">
    <property type="entry name" value="NICKEL-RESPONSIVE REGULATOR"/>
    <property type="match status" value="1"/>
</dbReference>
<dbReference type="SUPFAM" id="SSF47598">
    <property type="entry name" value="Ribbon-helix-helix"/>
    <property type="match status" value="1"/>
</dbReference>
<reference evidence="7" key="1">
    <citation type="journal article" date="2015" name="Nature">
        <title>Complex archaea that bridge the gap between prokaryotes and eukaryotes.</title>
        <authorList>
            <person name="Spang A."/>
            <person name="Saw J.H."/>
            <person name="Jorgensen S.L."/>
            <person name="Zaremba-Niedzwiedzka K."/>
            <person name="Martijn J."/>
            <person name="Lind A.E."/>
            <person name="van Eijk R."/>
            <person name="Schleper C."/>
            <person name="Guy L."/>
            <person name="Ettema T.J."/>
        </authorList>
    </citation>
    <scope>NUCLEOTIDE SEQUENCE</scope>
</reference>